<keyword evidence="4" id="KW-1185">Reference proteome</keyword>
<evidence type="ECO:0000313" key="4">
    <source>
        <dbReference type="Proteomes" id="UP001249760"/>
    </source>
</evidence>
<feature type="transmembrane region" description="Helical" evidence="2">
    <location>
        <begin position="33"/>
        <end position="53"/>
    </location>
</feature>
<comment type="caution">
    <text evidence="3">The sequence shown here is derived from an EMBL/GenBank/DDBJ whole genome shotgun (WGS) entry which is preliminary data.</text>
</comment>
<feature type="transmembrane region" description="Helical" evidence="2">
    <location>
        <begin position="202"/>
        <end position="220"/>
    </location>
</feature>
<evidence type="ECO:0000256" key="2">
    <source>
        <dbReference type="SAM" id="Phobius"/>
    </source>
</evidence>
<name>A0ABU3JYN4_9ACTN</name>
<dbReference type="RefSeq" id="WP_394305457.1">
    <property type="nucleotide sequence ID" value="NZ_JASKMA010000024.1"/>
</dbReference>
<keyword evidence="2" id="KW-0472">Membrane</keyword>
<dbReference type="NCBIfam" id="NF041646">
    <property type="entry name" value="VC0807_fam"/>
    <property type="match status" value="1"/>
</dbReference>
<gene>
    <name evidence="3" type="ORF">QNO04_26815</name>
</gene>
<evidence type="ECO:0000313" key="3">
    <source>
        <dbReference type="EMBL" id="MDT6987073.1"/>
    </source>
</evidence>
<dbReference type="EMBL" id="JASKMA010000024">
    <property type="protein sequence ID" value="MDT6987073.1"/>
    <property type="molecule type" value="Genomic_DNA"/>
</dbReference>
<feature type="region of interest" description="Disordered" evidence="1">
    <location>
        <begin position="1"/>
        <end position="29"/>
    </location>
</feature>
<feature type="compositionally biased region" description="Basic and acidic residues" evidence="1">
    <location>
        <begin position="255"/>
        <end position="275"/>
    </location>
</feature>
<keyword evidence="2" id="KW-1133">Transmembrane helix</keyword>
<feature type="transmembrane region" description="Helical" evidence="2">
    <location>
        <begin position="87"/>
        <end position="105"/>
    </location>
</feature>
<dbReference type="Proteomes" id="UP001249760">
    <property type="component" value="Unassembled WGS sequence"/>
</dbReference>
<feature type="compositionally biased region" description="Low complexity" evidence="1">
    <location>
        <begin position="242"/>
        <end position="254"/>
    </location>
</feature>
<proteinExistence type="predicted"/>
<accession>A0ABU3JYN4</accession>
<reference evidence="3 4" key="1">
    <citation type="submission" date="2023-05" db="EMBL/GenBank/DDBJ databases">
        <title>Streptomyces fuscus sp. nov., a brown-black pigment producing actinomyces isolated from dry sand of Sea duck farm.</title>
        <authorList>
            <person name="Xie J."/>
            <person name="Shen N."/>
        </authorList>
    </citation>
    <scope>NUCLEOTIDE SEQUENCE [LARGE SCALE GENOMIC DNA]</scope>
    <source>
        <strain evidence="3 4">CGMCC 4.1745</strain>
    </source>
</reference>
<organism evidence="3 4">
    <name type="scientific">Streptomyces lusitanus</name>
    <dbReference type="NCBI Taxonomy" id="68232"/>
    <lineage>
        <taxon>Bacteria</taxon>
        <taxon>Bacillati</taxon>
        <taxon>Actinomycetota</taxon>
        <taxon>Actinomycetes</taxon>
        <taxon>Kitasatosporales</taxon>
        <taxon>Streptomycetaceae</taxon>
        <taxon>Streptomyces</taxon>
    </lineage>
</organism>
<feature type="region of interest" description="Disordered" evidence="1">
    <location>
        <begin position="237"/>
        <end position="275"/>
    </location>
</feature>
<sequence length="275" mass="29185">MTSPTSRPGPTGPHADPPSADPPDDKEASSPRWGFAVTVLCDIVLPVGLYYGLRAAGAGEITALLLSGAAPALHTLHTAIRHRRTDAIGIFTLALLVVSSVASLTTSDPRIVLARNSLFTALAGIWLLVTLWTARPFTYQALRSLLPGKAALLEKLWEADAGFRRVWRRLTVLWGVGLLCDALLRVVMAYTLPVDTVPALDGALYAVSWIGLQVVTQVVLHRTGTLAKIFGDRGPGRRFSFGAGASSDTDASSEAGKDESPTASDDRTTTSDRTG</sequence>
<feature type="transmembrane region" description="Helical" evidence="2">
    <location>
        <begin position="172"/>
        <end position="190"/>
    </location>
</feature>
<feature type="compositionally biased region" description="Low complexity" evidence="1">
    <location>
        <begin position="1"/>
        <end position="14"/>
    </location>
</feature>
<feature type="transmembrane region" description="Helical" evidence="2">
    <location>
        <begin position="117"/>
        <end position="134"/>
    </location>
</feature>
<evidence type="ECO:0000256" key="1">
    <source>
        <dbReference type="SAM" id="MobiDB-lite"/>
    </source>
</evidence>
<keyword evidence="2" id="KW-0812">Transmembrane</keyword>
<protein>
    <submittedName>
        <fullName evidence="3">VC0807 family protein</fullName>
    </submittedName>
</protein>